<comment type="caution">
    <text evidence="3">The sequence shown here is derived from an EMBL/GenBank/DDBJ whole genome shotgun (WGS) entry which is preliminary data.</text>
</comment>
<feature type="coiled-coil region" evidence="1">
    <location>
        <begin position="83"/>
        <end position="110"/>
    </location>
</feature>
<evidence type="ECO:0000313" key="4">
    <source>
        <dbReference type="Proteomes" id="UP001345219"/>
    </source>
</evidence>
<dbReference type="AlphaFoldDB" id="A0AAN7GDV3"/>
<evidence type="ECO:0000313" key="3">
    <source>
        <dbReference type="EMBL" id="KAK4743621.1"/>
    </source>
</evidence>
<dbReference type="GO" id="GO:0003700">
    <property type="term" value="F:DNA-binding transcription factor activity"/>
    <property type="evidence" value="ECO:0007669"/>
    <property type="project" value="InterPro"/>
</dbReference>
<sequence length="365" mass="39617">MDSKRVRELTLMPSGDFLRQASSMADRHPESSIDASPKPPLREVDFFSAGSVSRNTFTFDDDGDDPEIKMSNRRSIALSNPRVRLLEAELERLQEENRKVRSMLDHVSRNYSSLQTQFLLAMQKQAHQAHLRDQEIKNSSCLNKTAQHFMDLRPMDGNDPPVSDEKVTLDASVSPTGMEALSKGSNHCITPRKFPRSPIDDHVSETSGPRKAKDDQPEPPFRKARVSVRARSEAPMLPPSPSPPTFPFPLHGNPHLLGLGLGHAKYSADISSHHPKLPSLPGMLPGQQRQPQATLIETVTAAIASDPNFTAALAAAVSTVISAPQGDPDGSNGGNENLSIAGIKPTVLPGSPPPPQSCTAFSTNL</sequence>
<keyword evidence="4" id="KW-1185">Reference proteome</keyword>
<gene>
    <name evidence="3" type="ORF">SAY87_009933</name>
</gene>
<feature type="region of interest" description="Disordered" evidence="2">
    <location>
        <begin position="1"/>
        <end position="41"/>
    </location>
</feature>
<reference evidence="3 4" key="1">
    <citation type="journal article" date="2023" name="Hortic Res">
        <title>Pangenome of water caltrop reveals structural variations and asymmetric subgenome divergence after allopolyploidization.</title>
        <authorList>
            <person name="Zhang X."/>
            <person name="Chen Y."/>
            <person name="Wang L."/>
            <person name="Yuan Y."/>
            <person name="Fang M."/>
            <person name="Shi L."/>
            <person name="Lu R."/>
            <person name="Comes H.P."/>
            <person name="Ma Y."/>
            <person name="Chen Y."/>
            <person name="Huang G."/>
            <person name="Zhou Y."/>
            <person name="Zheng Z."/>
            <person name="Qiu Y."/>
        </authorList>
    </citation>
    <scope>NUCLEOTIDE SEQUENCE [LARGE SCALE GENOMIC DNA]</scope>
    <source>
        <tissue evidence="3">Roots</tissue>
    </source>
</reference>
<dbReference type="Proteomes" id="UP001345219">
    <property type="component" value="Chromosome 9"/>
</dbReference>
<keyword evidence="1" id="KW-0175">Coiled coil</keyword>
<feature type="region of interest" description="Disordered" evidence="2">
    <location>
        <begin position="177"/>
        <end position="241"/>
    </location>
</feature>
<name>A0AAN7GDV3_9MYRT</name>
<dbReference type="InterPro" id="IPR044810">
    <property type="entry name" value="WRKY_plant"/>
</dbReference>
<organism evidence="3 4">
    <name type="scientific">Trapa incisa</name>
    <dbReference type="NCBI Taxonomy" id="236973"/>
    <lineage>
        <taxon>Eukaryota</taxon>
        <taxon>Viridiplantae</taxon>
        <taxon>Streptophyta</taxon>
        <taxon>Embryophyta</taxon>
        <taxon>Tracheophyta</taxon>
        <taxon>Spermatophyta</taxon>
        <taxon>Magnoliopsida</taxon>
        <taxon>eudicotyledons</taxon>
        <taxon>Gunneridae</taxon>
        <taxon>Pentapetalae</taxon>
        <taxon>rosids</taxon>
        <taxon>malvids</taxon>
        <taxon>Myrtales</taxon>
        <taxon>Lythraceae</taxon>
        <taxon>Trapa</taxon>
    </lineage>
</organism>
<dbReference type="EMBL" id="JAXIOK010000022">
    <property type="protein sequence ID" value="KAK4743621.1"/>
    <property type="molecule type" value="Genomic_DNA"/>
</dbReference>
<dbReference type="PANTHER" id="PTHR31429">
    <property type="entry name" value="WRKY TRANSCRIPTION FACTOR 36-RELATED"/>
    <property type="match status" value="1"/>
</dbReference>
<evidence type="ECO:0000256" key="2">
    <source>
        <dbReference type="SAM" id="MobiDB-lite"/>
    </source>
</evidence>
<evidence type="ECO:0000256" key="1">
    <source>
        <dbReference type="SAM" id="Coils"/>
    </source>
</evidence>
<proteinExistence type="predicted"/>
<accession>A0AAN7GDV3</accession>
<protein>
    <submittedName>
        <fullName evidence="3">Uncharacterized protein</fullName>
    </submittedName>
</protein>
<feature type="region of interest" description="Disordered" evidence="2">
    <location>
        <begin position="324"/>
        <end position="365"/>
    </location>
</feature>
<dbReference type="PANTHER" id="PTHR31429:SF59">
    <property type="entry name" value="WRKY TRANSCRIPTION FACTOR 47-RELATED"/>
    <property type="match status" value="1"/>
</dbReference>